<comment type="similarity">
    <text evidence="2">Belongs to the serpin family.</text>
</comment>
<dbReference type="Gene3D" id="3.30.497.10">
    <property type="entry name" value="Antithrombin, subunit I, domain 2"/>
    <property type="match status" value="1"/>
</dbReference>
<dbReference type="EMBL" id="GAYW01000073">
    <property type="protein sequence ID" value="JAI08905.1"/>
    <property type="molecule type" value="Transcribed_RNA"/>
</dbReference>
<dbReference type="InterPro" id="IPR023796">
    <property type="entry name" value="Serpin_dom"/>
</dbReference>
<dbReference type="InterPro" id="IPR042178">
    <property type="entry name" value="Serpin_sf_1"/>
</dbReference>
<protein>
    <submittedName>
        <fullName evidence="8">Serine protease inhibitor</fullName>
    </submittedName>
</protein>
<evidence type="ECO:0000313" key="8">
    <source>
        <dbReference type="EMBL" id="JAI08905.1"/>
    </source>
</evidence>
<organism evidence="8">
    <name type="scientific">Amblyomma americanum</name>
    <name type="common">Lone star tick</name>
    <dbReference type="NCBI Taxonomy" id="6943"/>
    <lineage>
        <taxon>Eukaryota</taxon>
        <taxon>Metazoa</taxon>
        <taxon>Ecdysozoa</taxon>
        <taxon>Arthropoda</taxon>
        <taxon>Chelicerata</taxon>
        <taxon>Arachnida</taxon>
        <taxon>Acari</taxon>
        <taxon>Parasitiformes</taxon>
        <taxon>Ixodida</taxon>
        <taxon>Ixodoidea</taxon>
        <taxon>Ixodidae</taxon>
        <taxon>Amblyomminae</taxon>
        <taxon>Amblyomma</taxon>
    </lineage>
</organism>
<keyword evidence="6" id="KW-0325">Glycoprotein</keyword>
<dbReference type="GO" id="GO:0005615">
    <property type="term" value="C:extracellular space"/>
    <property type="evidence" value="ECO:0007669"/>
    <property type="project" value="InterPro"/>
</dbReference>
<evidence type="ECO:0000256" key="6">
    <source>
        <dbReference type="ARBA" id="ARBA00023180"/>
    </source>
</evidence>
<dbReference type="PANTHER" id="PTHR11461">
    <property type="entry name" value="SERINE PROTEASE INHIBITOR, SERPIN"/>
    <property type="match status" value="1"/>
</dbReference>
<evidence type="ECO:0000256" key="5">
    <source>
        <dbReference type="ARBA" id="ARBA00022900"/>
    </source>
</evidence>
<dbReference type="MEROPS" id="I04.006"/>
<keyword evidence="5" id="KW-0722">Serine protease inhibitor</keyword>
<dbReference type="Pfam" id="PF00079">
    <property type="entry name" value="Serpin"/>
    <property type="match status" value="1"/>
</dbReference>
<dbReference type="AlphaFoldDB" id="A0A0E9Y238"/>
<dbReference type="PANTHER" id="PTHR11461:SF211">
    <property type="entry name" value="GH10112P-RELATED"/>
    <property type="match status" value="1"/>
</dbReference>
<dbReference type="GO" id="GO:0004867">
    <property type="term" value="F:serine-type endopeptidase inhibitor activity"/>
    <property type="evidence" value="ECO:0007669"/>
    <property type="project" value="UniProtKB-KW"/>
</dbReference>
<keyword evidence="4" id="KW-0646">Protease inhibitor</keyword>
<sequence length="110" mass="12228">PICCLSCRHTRPKSRFTSPTGFTATKSLPPMAASYGATMKSVDFGNGHESVRQEANAWVSEQTASKIHAILHSGSVDADTALIHLSAICFRGFWQWPFRSLYTTRQLFHL</sequence>
<keyword evidence="3" id="KW-0964">Secreted</keyword>
<reference evidence="8" key="1">
    <citation type="submission" date="2014-02" db="EMBL/GenBank/DDBJ databases">
        <title>Comparative bioinformatics, temporal and spatial expression analyses of Ixodes scapularis organic anion transporting polypeptides.</title>
        <authorList>
            <person name="Radulovic Z."/>
            <person name="Porter L."/>
            <person name="Kim T."/>
            <person name="Mulenga A."/>
        </authorList>
    </citation>
    <scope>NUCLEOTIDE SEQUENCE</scope>
</reference>
<reference evidence="8" key="2">
    <citation type="submission" date="2014-02" db="EMBL/GenBank/DDBJ databases">
        <title>Intra- and inter-species comparative analysis of male and female Amblyomma americanum serine protease inhibitors (serpins).</title>
        <authorList>
            <person name="Porter L."/>
            <person name="Kim T."/>
            <person name="Radulovic Z."/>
            <person name="Braz G."/>
            <person name="Vaz I.D.S.Jr."/>
            <person name="Mulenga A."/>
        </authorList>
    </citation>
    <scope>NUCLEOTIDE SEQUENCE</scope>
</reference>
<feature type="non-terminal residue" evidence="8">
    <location>
        <position position="110"/>
    </location>
</feature>
<evidence type="ECO:0000256" key="2">
    <source>
        <dbReference type="ARBA" id="ARBA00009500"/>
    </source>
</evidence>
<feature type="domain" description="Serpin" evidence="7">
    <location>
        <begin position="32"/>
        <end position="110"/>
    </location>
</feature>
<evidence type="ECO:0000256" key="3">
    <source>
        <dbReference type="ARBA" id="ARBA00022525"/>
    </source>
</evidence>
<dbReference type="InterPro" id="IPR000215">
    <property type="entry name" value="Serpin_fam"/>
</dbReference>
<accession>A0A0E9Y238</accession>
<evidence type="ECO:0000256" key="1">
    <source>
        <dbReference type="ARBA" id="ARBA00004613"/>
    </source>
</evidence>
<comment type="subcellular location">
    <subcellularLocation>
        <location evidence="1">Secreted</location>
    </subcellularLocation>
</comment>
<proteinExistence type="inferred from homology"/>
<dbReference type="SUPFAM" id="SSF56574">
    <property type="entry name" value="Serpins"/>
    <property type="match status" value="1"/>
</dbReference>
<feature type="non-terminal residue" evidence="8">
    <location>
        <position position="1"/>
    </location>
</feature>
<evidence type="ECO:0000259" key="7">
    <source>
        <dbReference type="Pfam" id="PF00079"/>
    </source>
</evidence>
<name>A0A0E9Y238_AMBAM</name>
<evidence type="ECO:0000256" key="4">
    <source>
        <dbReference type="ARBA" id="ARBA00022690"/>
    </source>
</evidence>
<dbReference type="InterPro" id="IPR036186">
    <property type="entry name" value="Serpin_sf"/>
</dbReference>